<organism evidence="2 3">
    <name type="scientific">Mycolicibacterium litorale</name>
    <dbReference type="NCBI Taxonomy" id="758802"/>
    <lineage>
        <taxon>Bacteria</taxon>
        <taxon>Bacillati</taxon>
        <taxon>Actinomycetota</taxon>
        <taxon>Actinomycetes</taxon>
        <taxon>Mycobacteriales</taxon>
        <taxon>Mycobacteriaceae</taxon>
        <taxon>Mycolicibacterium</taxon>
    </lineage>
</organism>
<evidence type="ECO:0000256" key="1">
    <source>
        <dbReference type="SAM" id="MobiDB-lite"/>
    </source>
</evidence>
<sequence length="52" mass="5999">MTTQPNNRRDSVNKIFGETLPEASADERDDASSVEEARHDQWLRDNIPPHHD</sequence>
<evidence type="ECO:0000313" key="3">
    <source>
        <dbReference type="Proteomes" id="UP000515734"/>
    </source>
</evidence>
<reference evidence="2 3" key="1">
    <citation type="submission" date="2020-07" db="EMBL/GenBank/DDBJ databases">
        <title>Complete genome sequence of Mycolicibacterium litorale like strain isolated from cardiac implantable electronic device infection.</title>
        <authorList>
            <person name="Fukano H."/>
            <person name="Miyama H."/>
            <person name="Hoshino Y."/>
        </authorList>
    </citation>
    <scope>NUCLEOTIDE SEQUENCE [LARGE SCALE GENOMIC DNA]</scope>
    <source>
        <strain evidence="2 3">NIIDNTM18</strain>
    </source>
</reference>
<dbReference type="AlphaFoldDB" id="A0A6S6P931"/>
<accession>A0A6S6P931</accession>
<name>A0A6S6P931_9MYCO</name>
<feature type="compositionally biased region" description="Basic and acidic residues" evidence="1">
    <location>
        <begin position="35"/>
        <end position="52"/>
    </location>
</feature>
<protein>
    <submittedName>
        <fullName evidence="2">Uncharacterized protein</fullName>
    </submittedName>
</protein>
<proteinExistence type="predicted"/>
<dbReference type="EMBL" id="AP023287">
    <property type="protein sequence ID" value="BCI55025.1"/>
    <property type="molecule type" value="Genomic_DNA"/>
</dbReference>
<gene>
    <name evidence="2" type="ORF">NIIDNTM18_43030</name>
</gene>
<evidence type="ECO:0000313" key="2">
    <source>
        <dbReference type="EMBL" id="BCI55025.1"/>
    </source>
</evidence>
<feature type="region of interest" description="Disordered" evidence="1">
    <location>
        <begin position="1"/>
        <end position="52"/>
    </location>
</feature>
<dbReference type="Proteomes" id="UP000515734">
    <property type="component" value="Chromosome"/>
</dbReference>